<evidence type="ECO:0000313" key="2">
    <source>
        <dbReference type="Proteomes" id="UP000324760"/>
    </source>
</evidence>
<dbReference type="AlphaFoldDB" id="A0A5P1R891"/>
<keyword evidence="2" id="KW-1185">Reference proteome</keyword>
<dbReference type="OrthoDB" id="9807209at2"/>
<dbReference type="KEGG" id="ncu:F0U83_03565"/>
<dbReference type="Proteomes" id="UP000324760">
    <property type="component" value="Chromosome"/>
</dbReference>
<keyword evidence="1" id="KW-0808">Transferase</keyword>
<sequence>MSMEDHSGHNVSWQIVVVCFATDANGLGKTLLALKERSLKQHVVVLASDTPVLRAQFEALGVTADFCLPDVLPSHGYWSTLFPLLPCSSDQDLLVVRAGVDLPDRWDARLMAVASAGDTLAAVSPLSSRNRLFSIFSDPSHCSTLSVEEIDQWLNHYSHNGIFDLPCINQSVARLSGGWWHTLTTEASDSAIYQALYATDCAVLGMDSLFVDDSDLAVHDYPDVYPQAVYDRLAQYHPLATIRHALTELSGRAEAPAKIIKCLPIQLHVAHSWGGGLGRWVEDYIAGDKHHHNRVLRPIGDWSAFGQTIALYETAEMSVPLKTWTLARPIVSIAQSHEEYRTILRELIEEYHVESLVISSLIGHSLDLLKTGLPTLYLFHDYFPFCPALYATYTTPCSHCDDQKMRECRGNNPLHEFFLHDNDEHWEAIRRRFLEWVVQPNIQMVAPSQSAVDRLAQLSDQFSGGAIAVIEHGLKSDMIEGLAPHKDSPSSSGQKLKIVMLGSVSVQKGEHLLAEIIAPLTKFADLILLGTGEGGKRFKGQSGVTVVEHYAWHELGELLREHQADMGLLLSTVPETFSYTLSELWAAKLPVMATRIGAFESRIHHGKNGWLVELTPDSILSQLRILNDDREVIAHVKTQLMSVEDTTVEDMADAYFAKAPELPEFSIKRYRLPRKVGATVQQEQPRALYINHQVSYRQVLVEFLEYSRAKLTGTPRIPRWLRGIIGRSVSLALRLIRR</sequence>
<dbReference type="PANTHER" id="PTHR45947">
    <property type="entry name" value="SULFOQUINOVOSYL TRANSFERASE SQD2"/>
    <property type="match status" value="1"/>
</dbReference>
<reference evidence="1 2" key="1">
    <citation type="journal article" date="2019" name="Biochem. Eng. J.">
        <title>Metabolic engineering of the marine bacteria Neptunomonas concharum for the production of acetoin and meso-2,3-butanediol from acetate.</title>
        <authorList>
            <person name="Li W."/>
            <person name="Pu N."/>
            <person name="Liu C.-X."/>
            <person name="Yuan Q.-P."/>
            <person name="Li Z.-J."/>
        </authorList>
    </citation>
    <scope>NUCLEOTIDE SEQUENCE [LARGE SCALE GENOMIC DNA]</scope>
    <source>
        <strain evidence="1 2">JCM17730</strain>
    </source>
</reference>
<protein>
    <submittedName>
        <fullName evidence="1">Glycosyltransferase family 4 protein</fullName>
    </submittedName>
</protein>
<dbReference type="PANTHER" id="PTHR45947:SF3">
    <property type="entry name" value="SULFOQUINOVOSYL TRANSFERASE SQD2"/>
    <property type="match status" value="1"/>
</dbReference>
<dbReference type="GO" id="GO:0016757">
    <property type="term" value="F:glycosyltransferase activity"/>
    <property type="evidence" value="ECO:0007669"/>
    <property type="project" value="TreeGrafter"/>
</dbReference>
<dbReference type="EMBL" id="CP043869">
    <property type="protein sequence ID" value="QEQ95854.1"/>
    <property type="molecule type" value="Genomic_DNA"/>
</dbReference>
<name>A0A5P1R891_9GAMM</name>
<evidence type="ECO:0000313" key="1">
    <source>
        <dbReference type="EMBL" id="QEQ95854.1"/>
    </source>
</evidence>
<accession>A0A5P1R891</accession>
<dbReference type="SUPFAM" id="SSF53756">
    <property type="entry name" value="UDP-Glycosyltransferase/glycogen phosphorylase"/>
    <property type="match status" value="1"/>
</dbReference>
<dbReference type="InterPro" id="IPR050194">
    <property type="entry name" value="Glycosyltransferase_grp1"/>
</dbReference>
<organism evidence="1 2">
    <name type="scientific">Neptunomonas concharum</name>
    <dbReference type="NCBI Taxonomy" id="1031538"/>
    <lineage>
        <taxon>Bacteria</taxon>
        <taxon>Pseudomonadati</taxon>
        <taxon>Pseudomonadota</taxon>
        <taxon>Gammaproteobacteria</taxon>
        <taxon>Oceanospirillales</taxon>
        <taxon>Oceanospirillaceae</taxon>
        <taxon>Neptunomonas</taxon>
    </lineage>
</organism>
<dbReference type="Pfam" id="PF13692">
    <property type="entry name" value="Glyco_trans_1_4"/>
    <property type="match status" value="1"/>
</dbReference>
<proteinExistence type="predicted"/>
<gene>
    <name evidence="1" type="ORF">F0U83_03565</name>
</gene>
<dbReference type="Gene3D" id="3.40.50.2000">
    <property type="entry name" value="Glycogen Phosphorylase B"/>
    <property type="match status" value="1"/>
</dbReference>